<reference evidence="5" key="1">
    <citation type="submission" date="2018-06" db="EMBL/GenBank/DDBJ databases">
        <authorList>
            <person name="Zhirakovskaya E."/>
        </authorList>
    </citation>
    <scope>NUCLEOTIDE SEQUENCE</scope>
</reference>
<keyword evidence="2" id="KW-0479">Metal-binding</keyword>
<dbReference type="GO" id="GO:0046872">
    <property type="term" value="F:metal ion binding"/>
    <property type="evidence" value="ECO:0007669"/>
    <property type="project" value="UniProtKB-KW"/>
</dbReference>
<dbReference type="PROSITE" id="PS01269">
    <property type="entry name" value="UPF0025"/>
    <property type="match status" value="1"/>
</dbReference>
<evidence type="ECO:0000259" key="4">
    <source>
        <dbReference type="Pfam" id="PF12850"/>
    </source>
</evidence>
<evidence type="ECO:0000313" key="5">
    <source>
        <dbReference type="EMBL" id="VAX37795.1"/>
    </source>
</evidence>
<dbReference type="SUPFAM" id="SSF56300">
    <property type="entry name" value="Metallo-dependent phosphatases"/>
    <property type="match status" value="1"/>
</dbReference>
<dbReference type="Pfam" id="PF12850">
    <property type="entry name" value="Metallophos_2"/>
    <property type="match status" value="1"/>
</dbReference>
<evidence type="ECO:0000256" key="1">
    <source>
        <dbReference type="ARBA" id="ARBA00008950"/>
    </source>
</evidence>
<dbReference type="PANTHER" id="PTHR11124">
    <property type="entry name" value="VACUOLAR SORTING PROTEIN VPS29"/>
    <property type="match status" value="1"/>
</dbReference>
<evidence type="ECO:0000256" key="3">
    <source>
        <dbReference type="ARBA" id="ARBA00022801"/>
    </source>
</evidence>
<dbReference type="GO" id="GO:0016787">
    <property type="term" value="F:hydrolase activity"/>
    <property type="evidence" value="ECO:0007669"/>
    <property type="project" value="UniProtKB-KW"/>
</dbReference>
<evidence type="ECO:0000256" key="2">
    <source>
        <dbReference type="ARBA" id="ARBA00022723"/>
    </source>
</evidence>
<dbReference type="EMBL" id="UOGJ01000137">
    <property type="protein sequence ID" value="VAX37795.1"/>
    <property type="molecule type" value="Genomic_DNA"/>
</dbReference>
<dbReference type="InterPro" id="IPR024654">
    <property type="entry name" value="Calcineurin-like_PHP_lpxH"/>
</dbReference>
<dbReference type="InterPro" id="IPR041802">
    <property type="entry name" value="MPP_YfcE"/>
</dbReference>
<organism evidence="5">
    <name type="scientific">hydrothermal vent metagenome</name>
    <dbReference type="NCBI Taxonomy" id="652676"/>
    <lineage>
        <taxon>unclassified sequences</taxon>
        <taxon>metagenomes</taxon>
        <taxon>ecological metagenomes</taxon>
    </lineage>
</organism>
<proteinExistence type="inferred from homology"/>
<dbReference type="CDD" id="cd00841">
    <property type="entry name" value="MPP_YfcE"/>
    <property type="match status" value="1"/>
</dbReference>
<comment type="similarity">
    <text evidence="1">Belongs to the metallophosphoesterase superfamily. YfcE family.</text>
</comment>
<dbReference type="InterPro" id="IPR000979">
    <property type="entry name" value="Phosphodiesterase_MJ0936/Vps29"/>
</dbReference>
<dbReference type="InterPro" id="IPR020935">
    <property type="entry name" value="PdiEstase_YfcE_CS"/>
</dbReference>
<name>A0A3B1DZ46_9ZZZZ</name>
<gene>
    <name evidence="5" type="ORF">MNBD_UNCLBAC01-1502</name>
</gene>
<dbReference type="InterPro" id="IPR029052">
    <property type="entry name" value="Metallo-depent_PP-like"/>
</dbReference>
<dbReference type="Gene3D" id="3.60.21.10">
    <property type="match status" value="1"/>
</dbReference>
<sequence length="164" mass="18737">MMKIGVVSDTHSKDVPPQLIKDFQKVDLIVHAGDFCSLEDYQFFQKIQEVKAVYGNVDEQRLCRKLPRRQVFEVEGVKIGVYHGEGSPHVVINFVKEEFKKDKVDVVIFGHSHYPFNEKIGKVLYFNPGSPNDIVRSPYCSYGILEIKSKNNIVAKIVKVDYCG</sequence>
<keyword evidence="3" id="KW-0378">Hydrolase</keyword>
<accession>A0A3B1DZ46</accession>
<protein>
    <submittedName>
        <fullName evidence="5">Predicted phosphoesterase MJ0623</fullName>
    </submittedName>
</protein>
<dbReference type="AlphaFoldDB" id="A0A3B1DZ46"/>
<dbReference type="NCBIfam" id="TIGR00040">
    <property type="entry name" value="yfcE"/>
    <property type="match status" value="1"/>
</dbReference>
<feature type="domain" description="Calcineurin-like phosphoesterase" evidence="4">
    <location>
        <begin position="2"/>
        <end position="149"/>
    </location>
</feature>